<evidence type="ECO:0000256" key="1">
    <source>
        <dbReference type="SAM" id="SignalP"/>
    </source>
</evidence>
<gene>
    <name evidence="2" type="ORF">AWT59_2151</name>
</gene>
<feature type="chain" id="PRO_5007483883" description="DUF4390 domain-containing protein" evidence="1">
    <location>
        <begin position="18"/>
        <end position="218"/>
    </location>
</feature>
<reference evidence="2 3" key="2">
    <citation type="submission" date="2016-03" db="EMBL/GenBank/DDBJ databases">
        <title>New uncultured bacterium of the family Gallionellaceae from acid mine drainage: description and reconstruction of genome based on metagenomic analysis of microbial community.</title>
        <authorList>
            <person name="Kadnikov V."/>
            <person name="Ivasenko D."/>
            <person name="Beletsky A."/>
            <person name="Mardanov A."/>
            <person name="Danilova E."/>
            <person name="Pimenov N."/>
            <person name="Karnachuk O."/>
            <person name="Ravin N."/>
        </authorList>
    </citation>
    <scope>NUCLEOTIDE SEQUENCE [LARGE SCALE GENOMIC DNA]</scope>
    <source>
        <strain evidence="2">ShG14-8</strain>
    </source>
</reference>
<reference evidence="2 3" key="1">
    <citation type="submission" date="2016-02" db="EMBL/GenBank/DDBJ databases">
        <authorList>
            <person name="Wen L."/>
            <person name="He K."/>
            <person name="Yang H."/>
        </authorList>
    </citation>
    <scope>NUCLEOTIDE SEQUENCE [LARGE SCALE GENOMIC DNA]</scope>
    <source>
        <strain evidence="2">ShG14-8</strain>
    </source>
</reference>
<dbReference type="Pfam" id="PF14334">
    <property type="entry name" value="DUF4390"/>
    <property type="match status" value="2"/>
</dbReference>
<proteinExistence type="predicted"/>
<dbReference type="InterPro" id="IPR025500">
    <property type="entry name" value="DUF4390"/>
</dbReference>
<comment type="caution">
    <text evidence="2">The sequence shown here is derived from an EMBL/GenBank/DDBJ whole genome shotgun (WGS) entry which is preliminary data.</text>
</comment>
<dbReference type="Proteomes" id="UP000070578">
    <property type="component" value="Unassembled WGS sequence"/>
</dbReference>
<evidence type="ECO:0000313" key="3">
    <source>
        <dbReference type="Proteomes" id="UP000070578"/>
    </source>
</evidence>
<feature type="signal peptide" evidence="1">
    <location>
        <begin position="1"/>
        <end position="17"/>
    </location>
</feature>
<accession>A0A139BRV9</accession>
<protein>
    <recommendedName>
        <fullName evidence="4">DUF4390 domain-containing protein</fullName>
    </recommendedName>
</protein>
<keyword evidence="1" id="KW-0732">Signal</keyword>
<sequence>MLGVTLLAGLCAATAHAEGIFVNKAEVRLNGNGYHLSAVYDIGLNHEVQLALSRGIPLYFVGEFSLTRSRWEWLDAVQQTMSRGVQRIFVNKPTATHWSWLDKEIFKSEQSTKLSYNVLTQRYRISRGTLFQNFASLEEALNMLSRQSSAAIPANLMDKNGKYMAAVRLRLDITQLPKPLQVNVLTSSDWTLDSSWYRWMVNPVEIIMHSESVPEAPR</sequence>
<evidence type="ECO:0008006" key="4">
    <source>
        <dbReference type="Google" id="ProtNLM"/>
    </source>
</evidence>
<dbReference type="EMBL" id="LSLI01000059">
    <property type="protein sequence ID" value="KXS31736.1"/>
    <property type="molecule type" value="Genomic_DNA"/>
</dbReference>
<dbReference type="AlphaFoldDB" id="A0A139BRV9"/>
<evidence type="ECO:0000313" key="2">
    <source>
        <dbReference type="EMBL" id="KXS31736.1"/>
    </source>
</evidence>
<name>A0A139BRV9_9PROT</name>
<organism evidence="2 3">
    <name type="scientific">Candidatus Gallionella acididurans</name>
    <dbReference type="NCBI Taxonomy" id="1796491"/>
    <lineage>
        <taxon>Bacteria</taxon>
        <taxon>Pseudomonadati</taxon>
        <taxon>Pseudomonadota</taxon>
        <taxon>Betaproteobacteria</taxon>
        <taxon>Nitrosomonadales</taxon>
        <taxon>Gallionellaceae</taxon>
        <taxon>Gallionella</taxon>
    </lineage>
</organism>